<dbReference type="InterPro" id="IPR008928">
    <property type="entry name" value="6-hairpin_glycosidase_sf"/>
</dbReference>
<name>A0A098C399_9BACT</name>
<dbReference type="Proteomes" id="UP000032417">
    <property type="component" value="Chromosome 1"/>
</dbReference>
<dbReference type="InterPro" id="IPR028584">
    <property type="entry name" value="Cellobiose_2_epim"/>
</dbReference>
<dbReference type="STRING" id="1562970.ING2E5B_2178"/>
<evidence type="ECO:0000313" key="6">
    <source>
        <dbReference type="Proteomes" id="UP000032417"/>
    </source>
</evidence>
<dbReference type="GO" id="GO:0047736">
    <property type="term" value="F:cellobiose epimerase activity"/>
    <property type="evidence" value="ECO:0007669"/>
    <property type="project" value="UniProtKB-UniRule"/>
</dbReference>
<dbReference type="GO" id="GO:0005975">
    <property type="term" value="P:carbohydrate metabolic process"/>
    <property type="evidence" value="ECO:0007669"/>
    <property type="project" value="InterPro"/>
</dbReference>
<dbReference type="HAMAP" id="MF_00929">
    <property type="entry name" value="Cellobiose_2_epim"/>
    <property type="match status" value="1"/>
</dbReference>
<keyword evidence="3 4" id="KW-0413">Isomerase</keyword>
<dbReference type="EMBL" id="LN515532">
    <property type="protein sequence ID" value="CEA16906.1"/>
    <property type="molecule type" value="Genomic_DNA"/>
</dbReference>
<dbReference type="Pfam" id="PF07221">
    <property type="entry name" value="GlcNAc_2-epim"/>
    <property type="match status" value="1"/>
</dbReference>
<dbReference type="OrthoDB" id="5141876at2"/>
<reference evidence="5 6" key="1">
    <citation type="submission" date="2014-08" db="EMBL/GenBank/DDBJ databases">
        <authorList>
            <person name="Wibberg D."/>
        </authorList>
    </citation>
    <scope>NUCLEOTIDE SEQUENCE [LARGE SCALE GENOMIC DNA]</scope>
    <source>
        <strain evidence="6">ING2-E5B</strain>
    </source>
</reference>
<dbReference type="InterPro" id="IPR012341">
    <property type="entry name" value="6hp_glycosidase-like_sf"/>
</dbReference>
<comment type="function">
    <text evidence="4">Catalyzes the reversible epimerization of cellobiose to 4-O-beta-D-glucopyranosyl-D-mannose (Glc-Man).</text>
</comment>
<accession>A0A098C399</accession>
<gene>
    <name evidence="5" type="primary">bfce</name>
    <name evidence="5" type="ORF">ING2E5B_2178</name>
</gene>
<organism evidence="5 6">
    <name type="scientific">Fermentimonas caenicola</name>
    <dbReference type="NCBI Taxonomy" id="1562970"/>
    <lineage>
        <taxon>Bacteria</taxon>
        <taxon>Pseudomonadati</taxon>
        <taxon>Bacteroidota</taxon>
        <taxon>Bacteroidia</taxon>
        <taxon>Bacteroidales</taxon>
        <taxon>Dysgonomonadaceae</taxon>
        <taxon>Fermentimonas</taxon>
    </lineage>
</organism>
<keyword evidence="6" id="KW-1185">Reference proteome</keyword>
<dbReference type="AlphaFoldDB" id="A0A098C399"/>
<sequence>MNGFKKELTENILPFWIDRMQDNQYGGFYGQIDGKGQLHLEANKGAVLNARILWTFSAAYRLLKESVYLDIAQRAFGYICTFFIDKEQGGAYWELDYRGNPVNMKKQAYAQGFMLYGFSEFYRATGDPKALELAKDFFRLIEKCHDDRSGGYPEAYTRDWQPIGDMRLSEKDANEKKTMNTHLHILEPYTNLLRIWRDEELIVAQRRLIDIFTTKILDRETGHLNLFFDEEWNVKSTAVSYGHDIEASWLLFEAAEVLGDRELLEKIKTLSLKMADAASEGLQADGSMIYETDRIHSKVEQFVLAVSSGRSPDKRIPVCTDAERHWWVQAEAVVGYIYAYENSGDIRYKEKAYGVWEYIRNYIIDKENGEWYWSRLSDGSINREDDKAGFWKCPYHNGRMCMEMMDRFVRE</sequence>
<comment type="similarity">
    <text evidence="4">Belongs to the cellobiose 2-epimerase family.</text>
</comment>
<comment type="catalytic activity">
    <reaction evidence="1 4">
        <text>D-cellobiose = beta-D-glucosyl-(1-&gt;4)-D-mannopyranose</text>
        <dbReference type="Rhea" id="RHEA:23384"/>
        <dbReference type="ChEBI" id="CHEBI:17057"/>
        <dbReference type="ChEBI" id="CHEBI:47931"/>
        <dbReference type="EC" id="5.1.3.11"/>
    </reaction>
</comment>
<comment type="similarity">
    <text evidence="2">Belongs to the N-acylglucosamine 2-epimerase family.</text>
</comment>
<dbReference type="PANTHER" id="PTHR15108">
    <property type="entry name" value="N-ACYLGLUCOSAMINE-2-EPIMERASE"/>
    <property type="match status" value="1"/>
</dbReference>
<evidence type="ECO:0000256" key="3">
    <source>
        <dbReference type="ARBA" id="ARBA00023235"/>
    </source>
</evidence>
<dbReference type="Gene3D" id="1.50.10.10">
    <property type="match status" value="1"/>
</dbReference>
<proteinExistence type="inferred from homology"/>
<protein>
    <recommendedName>
        <fullName evidence="4">Cellobiose 2-epimerase</fullName>
        <shortName evidence="4">CE</shortName>
        <ecNumber evidence="4">5.1.3.11</ecNumber>
    </recommendedName>
</protein>
<evidence type="ECO:0000256" key="2">
    <source>
        <dbReference type="ARBA" id="ARBA00008558"/>
    </source>
</evidence>
<evidence type="ECO:0000256" key="4">
    <source>
        <dbReference type="HAMAP-Rule" id="MF_00929"/>
    </source>
</evidence>
<dbReference type="InterPro" id="IPR010819">
    <property type="entry name" value="AGE/CE"/>
</dbReference>
<dbReference type="KEGG" id="pbt:ING2E5B_2178"/>
<evidence type="ECO:0000313" key="5">
    <source>
        <dbReference type="EMBL" id="CEA16906.1"/>
    </source>
</evidence>
<dbReference type="HOGENOM" id="CLU_046651_3_0_10"/>
<dbReference type="SUPFAM" id="SSF48208">
    <property type="entry name" value="Six-hairpin glycosidases"/>
    <property type="match status" value="1"/>
</dbReference>
<dbReference type="EC" id="5.1.3.11" evidence="4"/>
<evidence type="ECO:0000256" key="1">
    <source>
        <dbReference type="ARBA" id="ARBA00001470"/>
    </source>
</evidence>
<dbReference type="PATRIC" id="fig|1562970.3.peg.2152"/>